<organism evidence="2 3">
    <name type="scientific">Kouleothrix aurantiaca</name>
    <dbReference type="NCBI Taxonomy" id="186479"/>
    <lineage>
        <taxon>Bacteria</taxon>
        <taxon>Bacillati</taxon>
        <taxon>Chloroflexota</taxon>
        <taxon>Chloroflexia</taxon>
        <taxon>Chloroflexales</taxon>
        <taxon>Roseiflexineae</taxon>
        <taxon>Roseiflexaceae</taxon>
        <taxon>Kouleothrix</taxon>
    </lineage>
</organism>
<keyword evidence="3" id="KW-1185">Reference proteome</keyword>
<reference evidence="2 3" key="1">
    <citation type="submission" date="2015-09" db="EMBL/GenBank/DDBJ databases">
        <title>Draft genome sequence of Kouleothrix aurantiaca JCM 19913.</title>
        <authorList>
            <person name="Hemp J."/>
        </authorList>
    </citation>
    <scope>NUCLEOTIDE SEQUENCE [LARGE SCALE GENOMIC DNA]</scope>
    <source>
        <strain evidence="2 3">COM-B</strain>
    </source>
</reference>
<feature type="domain" description="RRXRR" evidence="1">
    <location>
        <begin position="5"/>
        <end position="155"/>
    </location>
</feature>
<dbReference type="PATRIC" id="fig|186479.3.peg.2125"/>
<proteinExistence type="predicted"/>
<evidence type="ECO:0000259" key="1">
    <source>
        <dbReference type="Pfam" id="PF14239"/>
    </source>
</evidence>
<accession>A0A0P9DK85</accession>
<protein>
    <recommendedName>
        <fullName evidence="1">RRXRR domain-containing protein</fullName>
    </recommendedName>
</protein>
<dbReference type="InterPro" id="IPR025938">
    <property type="entry name" value="RRXRR_dom"/>
</dbReference>
<gene>
    <name evidence="2" type="ORF">SE17_06935</name>
</gene>
<name>A0A0P9DK85_9CHLR</name>
<dbReference type="AlphaFoldDB" id="A0A0P9DK85"/>
<comment type="caution">
    <text evidence="2">The sequence shown here is derived from an EMBL/GenBank/DDBJ whole genome shotgun (WGS) entry which is preliminary data.</text>
</comment>
<sequence>MQPYVPVISASGKRLMPTTNRTADRLVAKGRAVRRFDRGLFFIQLTDRVDGYTQPIALGIDPGSRKEAVTVQSAQHTFLNVQADAVTWVKQHVETRRNMRRVRRYRKTPCRANRKNRARGSIPPSTKARWGLKVRIVRWLARYYPITIIVIEDVAAVTLKGRRRWNQSFSPLEVGKAWCYDALEQIAPVLPIPGPQTKALREQAGLKKSRNKLSDAWDVHCVDSFVLASYAVGGPSKPSHTHMLYLIPLRFHRRQLHRFQPEKGGIRKPYGGTISMGMKRGSWVQHPKYGLTYIGGTLNGRISLHDMQTGKRLTQNVKVEDCQFLCTASWRIRAKAGSSMALLPRVKLVGCRA</sequence>
<dbReference type="Pfam" id="PF14239">
    <property type="entry name" value="RRXRR"/>
    <property type="match status" value="1"/>
</dbReference>
<dbReference type="Proteomes" id="UP000050509">
    <property type="component" value="Unassembled WGS sequence"/>
</dbReference>
<evidence type="ECO:0000313" key="3">
    <source>
        <dbReference type="Proteomes" id="UP000050509"/>
    </source>
</evidence>
<dbReference type="EMBL" id="LJCR01000153">
    <property type="protein sequence ID" value="KPV53903.1"/>
    <property type="molecule type" value="Genomic_DNA"/>
</dbReference>
<evidence type="ECO:0000313" key="2">
    <source>
        <dbReference type="EMBL" id="KPV53903.1"/>
    </source>
</evidence>